<dbReference type="EMBL" id="CP048914">
    <property type="protein sequence ID" value="QMS84459.1"/>
    <property type="molecule type" value="Genomic_DNA"/>
</dbReference>
<keyword evidence="3" id="KW-1185">Reference proteome</keyword>
<name>A0A7L7KPU6_9MOLU</name>
<evidence type="ECO:0000313" key="2">
    <source>
        <dbReference type="EMBL" id="QMS84459.1"/>
    </source>
</evidence>
<protein>
    <submittedName>
        <fullName evidence="2">DUF1146 domain-containing protein</fullName>
    </submittedName>
</protein>
<keyword evidence="1" id="KW-1133">Transmembrane helix</keyword>
<evidence type="ECO:0000313" key="3">
    <source>
        <dbReference type="Proteomes" id="UP000514720"/>
    </source>
</evidence>
<gene>
    <name evidence="2" type="ORF">G4Z02_01430</name>
</gene>
<sequence>MDNLLILFELALFFILFMFNLQLFKSIRFDLLFKKGHNREIQLTYIFTVLIFTYLLTRAFMHLIEMTVELF</sequence>
<evidence type="ECO:0000256" key="1">
    <source>
        <dbReference type="SAM" id="Phobius"/>
    </source>
</evidence>
<reference evidence="2 3" key="1">
    <citation type="submission" date="2020-02" db="EMBL/GenBank/DDBJ databases">
        <authorList>
            <person name="Zheng R.K."/>
            <person name="Sun C.M."/>
        </authorList>
    </citation>
    <scope>NUCLEOTIDE SEQUENCE [LARGE SCALE GENOMIC DNA]</scope>
    <source>
        <strain evidence="3">zrk13</strain>
    </source>
</reference>
<dbReference type="KEGG" id="xcl:G4Z02_01430"/>
<accession>A0A7L7KPU6</accession>
<organism evidence="2 3">
    <name type="scientific">Candidatus Xianfuyuplasma coldseepsis</name>
    <dbReference type="NCBI Taxonomy" id="2782163"/>
    <lineage>
        <taxon>Bacteria</taxon>
        <taxon>Bacillati</taxon>
        <taxon>Mycoplasmatota</taxon>
        <taxon>Mollicutes</taxon>
        <taxon>Candidatus Izemoplasmatales</taxon>
        <taxon>Candidatus Izemoplasmataceae</taxon>
        <taxon>Candidatus Xianfuyuplasma</taxon>
    </lineage>
</organism>
<keyword evidence="1" id="KW-0812">Transmembrane</keyword>
<dbReference type="AlphaFoldDB" id="A0A7L7KPU6"/>
<proteinExistence type="predicted"/>
<dbReference type="RefSeq" id="WP_258878072.1">
    <property type="nucleotide sequence ID" value="NZ_CP048914.1"/>
</dbReference>
<dbReference type="Proteomes" id="UP000514720">
    <property type="component" value="Chromosome"/>
</dbReference>
<feature type="transmembrane region" description="Helical" evidence="1">
    <location>
        <begin position="6"/>
        <end position="24"/>
    </location>
</feature>
<feature type="transmembrane region" description="Helical" evidence="1">
    <location>
        <begin position="45"/>
        <end position="64"/>
    </location>
</feature>
<keyword evidence="1" id="KW-0472">Membrane</keyword>